<organism evidence="19 20">
    <name type="scientific">Enterobacter quasihormaechei</name>
    <dbReference type="NCBI Taxonomy" id="2529382"/>
    <lineage>
        <taxon>Bacteria</taxon>
        <taxon>Pseudomonadati</taxon>
        <taxon>Pseudomonadota</taxon>
        <taxon>Gammaproteobacteria</taxon>
        <taxon>Enterobacterales</taxon>
        <taxon>Enterobacteriaceae</taxon>
        <taxon>Enterobacter</taxon>
    </lineage>
</organism>
<dbReference type="SUPFAM" id="SSF47384">
    <property type="entry name" value="Homodimeric domain of signal transducing histidine kinase"/>
    <property type="match status" value="1"/>
</dbReference>
<dbReference type="InterPro" id="IPR008207">
    <property type="entry name" value="Sig_transdc_His_kin_Hpt_dom"/>
</dbReference>
<gene>
    <name evidence="19" type="ORF">E0L16_17970</name>
</gene>
<sequence>MRSTSRFDLNALPVGVMIYDPAERLLAWNDQITRFYPVITPWLSAGASLESLAEKFIDAGYNIDPTRRRTLREAIVRNCRQSSHREVRQSGNRRLYVQHQRLADGGILSLHTDITELDDAQRSRHQLHDDFLLTAESIQIGIWNWQVSQDSLEVNDTLLAMVGQSRTHLHYPLRFLLNLVHEEDRAVLRNAMIASRQEHMPVFECEIRVQHASQGWRWMLISGQVVTLSMQQQAERVIGTLQDITRRKEAELLAIEAAKVAREANEAKSAFLANMSHEIRTPMNGILGMTQLCLDTHLTPEQREYLSLVMSSAQSLMHIINDILDFSRIESGKMTVDTEPLEIRPFVQSLIRPHMPAASEKGIELLVDIAPEVPDVLIVDGPRLRQILTNLLGNALKFTHQGEVMLAIEPAQREGQWRFRLRDSGIGIPVEKQKAIFEAFSQADSSTTRRYGGTGLGLTISARLVSLMGGELTVQSEPGAGSEFAFTLPLESQLAASTPGAPVARFNGESVLVVDDNSTNLRLLDTMLRQMGLTPTCVNNAGEALSLIAKGGCWPLILLDAQMPDMDGVSLALELSVMPQAGQSHIIMLSSMSRHFDANMLKRIGIAHYLHKPVAQRELYQTIASVLAPAPLASPAAVPASAPVTAQASLRILLAEDNLVNQKVARRLLEQLGHRCEVVSNGREALERWREQPWDLMLVDLQMPEMDGETAIRLLREETLARGRNHQPTVAMTAHAMQGDKARCLAMGFDGYIAKPVSQEALREEIARVVAGEEKGLPDEAQLLKQCADDPELVNELLALFGNGLDEAVAAIALNIAHDDREALRRAAHKLRGEAVTLGFTRLSEVLQQMESQAVSLNQTGLSVLHGELIEEARRSAAWLRRRAQEVKDDQASSAAGN</sequence>
<evidence type="ECO:0000256" key="2">
    <source>
        <dbReference type="ARBA" id="ARBA00004651"/>
    </source>
</evidence>
<evidence type="ECO:0000313" key="19">
    <source>
        <dbReference type="EMBL" id="TCB83219.1"/>
    </source>
</evidence>
<keyword evidence="9" id="KW-0418">Kinase</keyword>
<keyword evidence="6" id="KW-0808">Transferase</keyword>
<dbReference type="Gene3D" id="3.30.565.10">
    <property type="entry name" value="Histidine kinase-like ATPase, C-terminal domain"/>
    <property type="match status" value="1"/>
</dbReference>
<dbReference type="AlphaFoldDB" id="A0AAE8QUR3"/>
<dbReference type="GO" id="GO:0005524">
    <property type="term" value="F:ATP binding"/>
    <property type="evidence" value="ECO:0007669"/>
    <property type="project" value="UniProtKB-KW"/>
</dbReference>
<dbReference type="EMBL" id="SJON01000017">
    <property type="protein sequence ID" value="TCB83219.1"/>
    <property type="molecule type" value="Genomic_DNA"/>
</dbReference>
<protein>
    <recommendedName>
        <fullName evidence="3">histidine kinase</fullName>
        <ecNumber evidence="3">2.7.13.3</ecNumber>
    </recommendedName>
</protein>
<proteinExistence type="predicted"/>
<dbReference type="InterPro" id="IPR011006">
    <property type="entry name" value="CheY-like_superfamily"/>
</dbReference>
<dbReference type="Pfam" id="PF02518">
    <property type="entry name" value="HATPase_c"/>
    <property type="match status" value="1"/>
</dbReference>
<feature type="domain" description="HPt" evidence="18">
    <location>
        <begin position="790"/>
        <end position="887"/>
    </location>
</feature>
<evidence type="ECO:0000256" key="7">
    <source>
        <dbReference type="ARBA" id="ARBA00022692"/>
    </source>
</evidence>
<dbReference type="SMART" id="SM00387">
    <property type="entry name" value="HATPase_c"/>
    <property type="match status" value="1"/>
</dbReference>
<dbReference type="InterPro" id="IPR036641">
    <property type="entry name" value="HPT_dom_sf"/>
</dbReference>
<accession>A0AAE8QUR3</accession>
<dbReference type="SUPFAM" id="SSF47226">
    <property type="entry name" value="Histidine-containing phosphotransfer domain, HPT domain"/>
    <property type="match status" value="1"/>
</dbReference>
<dbReference type="PANTHER" id="PTHR45339">
    <property type="entry name" value="HYBRID SIGNAL TRANSDUCTION HISTIDINE KINASE J"/>
    <property type="match status" value="1"/>
</dbReference>
<keyword evidence="10" id="KW-0067">ATP-binding</keyword>
<evidence type="ECO:0000256" key="6">
    <source>
        <dbReference type="ARBA" id="ARBA00022679"/>
    </source>
</evidence>
<dbReference type="SUPFAM" id="SSF55785">
    <property type="entry name" value="PYP-like sensor domain (PAS domain)"/>
    <property type="match status" value="1"/>
</dbReference>
<dbReference type="FunFam" id="1.10.287.130:FF:000002">
    <property type="entry name" value="Two-component osmosensing histidine kinase"/>
    <property type="match status" value="1"/>
</dbReference>
<dbReference type="InterPro" id="IPR005467">
    <property type="entry name" value="His_kinase_dom"/>
</dbReference>
<dbReference type="Gene3D" id="1.20.120.160">
    <property type="entry name" value="HPT domain"/>
    <property type="match status" value="1"/>
</dbReference>
<evidence type="ECO:0000256" key="8">
    <source>
        <dbReference type="ARBA" id="ARBA00022741"/>
    </source>
</evidence>
<dbReference type="PANTHER" id="PTHR45339:SF1">
    <property type="entry name" value="HYBRID SIGNAL TRANSDUCTION HISTIDINE KINASE J"/>
    <property type="match status" value="1"/>
</dbReference>
<dbReference type="SMART" id="SM00086">
    <property type="entry name" value="PAC"/>
    <property type="match status" value="1"/>
</dbReference>
<dbReference type="GeneID" id="92386671"/>
<dbReference type="InterPro" id="IPR001789">
    <property type="entry name" value="Sig_transdc_resp-reg_receiver"/>
</dbReference>
<feature type="modified residue" description="4-aspartylphosphate" evidence="15">
    <location>
        <position position="700"/>
    </location>
</feature>
<dbReference type="CDD" id="cd00130">
    <property type="entry name" value="PAS"/>
    <property type="match status" value="1"/>
</dbReference>
<feature type="domain" description="Response regulatory" evidence="17">
    <location>
        <begin position="651"/>
        <end position="770"/>
    </location>
</feature>
<evidence type="ECO:0000256" key="3">
    <source>
        <dbReference type="ARBA" id="ARBA00012438"/>
    </source>
</evidence>
<dbReference type="InterPro" id="IPR035965">
    <property type="entry name" value="PAS-like_dom_sf"/>
</dbReference>
<dbReference type="PROSITE" id="PS50109">
    <property type="entry name" value="HIS_KIN"/>
    <property type="match status" value="1"/>
</dbReference>
<evidence type="ECO:0000256" key="10">
    <source>
        <dbReference type="ARBA" id="ARBA00022840"/>
    </source>
</evidence>
<keyword evidence="12" id="KW-0902">Two-component regulatory system</keyword>
<dbReference type="InterPro" id="IPR001610">
    <property type="entry name" value="PAC"/>
</dbReference>
<keyword evidence="5 15" id="KW-0597">Phosphoprotein</keyword>
<keyword evidence="7" id="KW-0812">Transmembrane</keyword>
<comment type="catalytic activity">
    <reaction evidence="1">
        <text>ATP + protein L-histidine = ADP + protein N-phospho-L-histidine.</text>
        <dbReference type="EC" id="2.7.13.3"/>
    </reaction>
</comment>
<feature type="domain" description="Histidine kinase" evidence="16">
    <location>
        <begin position="274"/>
        <end position="492"/>
    </location>
</feature>
<dbReference type="RefSeq" id="WP_131637663.1">
    <property type="nucleotide sequence ID" value="NZ_SJON01000017.1"/>
</dbReference>
<dbReference type="Gene3D" id="1.10.287.130">
    <property type="match status" value="1"/>
</dbReference>
<feature type="modified residue" description="Phosphohistidine" evidence="14">
    <location>
        <position position="829"/>
    </location>
</feature>
<dbReference type="PROSITE" id="PS50110">
    <property type="entry name" value="RESPONSE_REGULATORY"/>
    <property type="match status" value="2"/>
</dbReference>
<evidence type="ECO:0000256" key="15">
    <source>
        <dbReference type="PROSITE-ProRule" id="PRU00169"/>
    </source>
</evidence>
<dbReference type="CDD" id="cd17546">
    <property type="entry name" value="REC_hyHK_CKI1_RcsC-like"/>
    <property type="match status" value="1"/>
</dbReference>
<evidence type="ECO:0000256" key="5">
    <source>
        <dbReference type="ARBA" id="ARBA00022553"/>
    </source>
</evidence>
<dbReference type="SUPFAM" id="SSF52172">
    <property type="entry name" value="CheY-like"/>
    <property type="match status" value="2"/>
</dbReference>
<dbReference type="InterPro" id="IPR000014">
    <property type="entry name" value="PAS"/>
</dbReference>
<evidence type="ECO:0000256" key="11">
    <source>
        <dbReference type="ARBA" id="ARBA00022989"/>
    </source>
</evidence>
<dbReference type="NCBIfam" id="TIGR00229">
    <property type="entry name" value="sensory_box"/>
    <property type="match status" value="1"/>
</dbReference>
<dbReference type="CDD" id="cd00156">
    <property type="entry name" value="REC"/>
    <property type="match status" value="1"/>
</dbReference>
<dbReference type="SMART" id="SM00388">
    <property type="entry name" value="HisKA"/>
    <property type="match status" value="1"/>
</dbReference>
<comment type="caution">
    <text evidence="19">The sequence shown here is derived from an EMBL/GenBank/DDBJ whole genome shotgun (WGS) entry which is preliminary data.</text>
</comment>
<evidence type="ECO:0000256" key="4">
    <source>
        <dbReference type="ARBA" id="ARBA00022475"/>
    </source>
</evidence>
<reference evidence="19 20" key="1">
    <citation type="submission" date="2019-02" db="EMBL/GenBank/DDBJ databases">
        <title>The draft genome of Enterobacter spp. strains.</title>
        <authorList>
            <person name="Wang C."/>
            <person name="Feng Y."/>
            <person name="Zong Z."/>
        </authorList>
    </citation>
    <scope>NUCLEOTIDE SEQUENCE [LARGE SCALE GENOMIC DNA]</scope>
    <source>
        <strain evidence="19 20">WCHEQ120003</strain>
    </source>
</reference>
<comment type="subcellular location">
    <subcellularLocation>
        <location evidence="2">Cell membrane</location>
        <topology evidence="2">Multi-pass membrane protein</topology>
    </subcellularLocation>
</comment>
<dbReference type="PROSITE" id="PS50894">
    <property type="entry name" value="HPT"/>
    <property type="match status" value="1"/>
</dbReference>
<dbReference type="CDD" id="cd00088">
    <property type="entry name" value="HPT"/>
    <property type="match status" value="1"/>
</dbReference>
<dbReference type="InterPro" id="IPR036097">
    <property type="entry name" value="HisK_dim/P_sf"/>
</dbReference>
<dbReference type="Proteomes" id="UP000291623">
    <property type="component" value="Unassembled WGS sequence"/>
</dbReference>
<feature type="modified residue" description="4-aspartylphosphate" evidence="15">
    <location>
        <position position="560"/>
    </location>
</feature>
<dbReference type="InterPro" id="IPR013655">
    <property type="entry name" value="PAS_fold_3"/>
</dbReference>
<evidence type="ECO:0000259" key="16">
    <source>
        <dbReference type="PROSITE" id="PS50109"/>
    </source>
</evidence>
<dbReference type="Pfam" id="PF08447">
    <property type="entry name" value="PAS_3"/>
    <property type="match status" value="1"/>
</dbReference>
<evidence type="ECO:0000259" key="17">
    <source>
        <dbReference type="PROSITE" id="PS50110"/>
    </source>
</evidence>
<evidence type="ECO:0000256" key="14">
    <source>
        <dbReference type="PROSITE-ProRule" id="PRU00110"/>
    </source>
</evidence>
<dbReference type="Pfam" id="PF00512">
    <property type="entry name" value="HisKA"/>
    <property type="match status" value="1"/>
</dbReference>
<dbReference type="InterPro" id="IPR003594">
    <property type="entry name" value="HATPase_dom"/>
</dbReference>
<evidence type="ECO:0000259" key="18">
    <source>
        <dbReference type="PROSITE" id="PS50894"/>
    </source>
</evidence>
<keyword evidence="11" id="KW-1133">Transmembrane helix</keyword>
<dbReference type="InterPro" id="IPR003661">
    <property type="entry name" value="HisK_dim/P_dom"/>
</dbReference>
<dbReference type="Gene3D" id="3.30.450.20">
    <property type="entry name" value="PAS domain"/>
    <property type="match status" value="1"/>
</dbReference>
<keyword evidence="8" id="KW-0547">Nucleotide-binding</keyword>
<evidence type="ECO:0000256" key="12">
    <source>
        <dbReference type="ARBA" id="ARBA00023012"/>
    </source>
</evidence>
<feature type="domain" description="Response regulatory" evidence="17">
    <location>
        <begin position="510"/>
        <end position="627"/>
    </location>
</feature>
<keyword evidence="13" id="KW-0472">Membrane</keyword>
<dbReference type="SMART" id="SM00448">
    <property type="entry name" value="REC"/>
    <property type="match status" value="2"/>
</dbReference>
<dbReference type="FunFam" id="3.30.565.10:FF:000078">
    <property type="entry name" value="Two-component sensor histidine kinase"/>
    <property type="match status" value="1"/>
</dbReference>
<dbReference type="CDD" id="cd16922">
    <property type="entry name" value="HATPase_EvgS-ArcB-TorS-like"/>
    <property type="match status" value="1"/>
</dbReference>
<dbReference type="EC" id="2.7.13.3" evidence="3"/>
<dbReference type="InterPro" id="IPR004358">
    <property type="entry name" value="Sig_transdc_His_kin-like_C"/>
</dbReference>
<keyword evidence="4" id="KW-1003">Cell membrane</keyword>
<dbReference type="Pfam" id="PF00072">
    <property type="entry name" value="Response_reg"/>
    <property type="match status" value="2"/>
</dbReference>
<evidence type="ECO:0000256" key="13">
    <source>
        <dbReference type="ARBA" id="ARBA00023136"/>
    </source>
</evidence>
<dbReference type="GO" id="GO:0000155">
    <property type="term" value="F:phosphorelay sensor kinase activity"/>
    <property type="evidence" value="ECO:0007669"/>
    <property type="project" value="InterPro"/>
</dbReference>
<dbReference type="PRINTS" id="PR00344">
    <property type="entry name" value="BCTRLSENSOR"/>
</dbReference>
<dbReference type="Pfam" id="PF12860">
    <property type="entry name" value="PAS_7"/>
    <property type="match status" value="1"/>
</dbReference>
<dbReference type="InterPro" id="IPR036890">
    <property type="entry name" value="HATPase_C_sf"/>
</dbReference>
<name>A0AAE8QUR3_9ENTR</name>
<evidence type="ECO:0000313" key="20">
    <source>
        <dbReference type="Proteomes" id="UP000291623"/>
    </source>
</evidence>
<dbReference type="Pfam" id="PF01627">
    <property type="entry name" value="Hpt"/>
    <property type="match status" value="1"/>
</dbReference>
<dbReference type="CDD" id="cd00082">
    <property type="entry name" value="HisKA"/>
    <property type="match status" value="1"/>
</dbReference>
<dbReference type="Gene3D" id="3.40.50.2300">
    <property type="match status" value="2"/>
</dbReference>
<dbReference type="SUPFAM" id="SSF55874">
    <property type="entry name" value="ATPase domain of HSP90 chaperone/DNA topoisomerase II/histidine kinase"/>
    <property type="match status" value="1"/>
</dbReference>
<evidence type="ECO:0000256" key="9">
    <source>
        <dbReference type="ARBA" id="ARBA00022777"/>
    </source>
</evidence>
<evidence type="ECO:0000256" key="1">
    <source>
        <dbReference type="ARBA" id="ARBA00000085"/>
    </source>
</evidence>
<dbReference type="GO" id="GO:0005886">
    <property type="term" value="C:plasma membrane"/>
    <property type="evidence" value="ECO:0007669"/>
    <property type="project" value="UniProtKB-SubCell"/>
</dbReference>